<evidence type="ECO:0000256" key="1">
    <source>
        <dbReference type="SAM" id="MobiDB-lite"/>
    </source>
</evidence>
<accession>A0A914C9K8</accession>
<feature type="region of interest" description="Disordered" evidence="1">
    <location>
        <begin position="1"/>
        <end position="30"/>
    </location>
</feature>
<evidence type="ECO:0000313" key="2">
    <source>
        <dbReference type="Proteomes" id="UP000887540"/>
    </source>
</evidence>
<keyword evidence="2" id="KW-1185">Reference proteome</keyword>
<protein>
    <submittedName>
        <fullName evidence="3">Uncharacterized protein</fullName>
    </submittedName>
</protein>
<dbReference type="AlphaFoldDB" id="A0A914C9K8"/>
<proteinExistence type="predicted"/>
<organism evidence="2 3">
    <name type="scientific">Acrobeloides nanus</name>
    <dbReference type="NCBI Taxonomy" id="290746"/>
    <lineage>
        <taxon>Eukaryota</taxon>
        <taxon>Metazoa</taxon>
        <taxon>Ecdysozoa</taxon>
        <taxon>Nematoda</taxon>
        <taxon>Chromadorea</taxon>
        <taxon>Rhabditida</taxon>
        <taxon>Tylenchina</taxon>
        <taxon>Cephalobomorpha</taxon>
        <taxon>Cephaloboidea</taxon>
        <taxon>Cephalobidae</taxon>
        <taxon>Acrobeloides</taxon>
    </lineage>
</organism>
<dbReference type="SUPFAM" id="SSF48371">
    <property type="entry name" value="ARM repeat"/>
    <property type="match status" value="1"/>
</dbReference>
<evidence type="ECO:0000313" key="3">
    <source>
        <dbReference type="WBParaSite" id="ACRNAN_Path_651.g2441.t1"/>
    </source>
</evidence>
<name>A0A914C9K8_9BILA</name>
<dbReference type="Proteomes" id="UP000887540">
    <property type="component" value="Unplaced"/>
</dbReference>
<dbReference type="WBParaSite" id="ACRNAN_Path_651.g2441.t1">
    <property type="protein sequence ID" value="ACRNAN_Path_651.g2441.t1"/>
    <property type="gene ID" value="ACRNAN_Path_651.g2441"/>
</dbReference>
<dbReference type="InterPro" id="IPR016024">
    <property type="entry name" value="ARM-type_fold"/>
</dbReference>
<sequence length="330" mass="37854">MTYKSKVGYTERGDGFYTSEDTDSSDGGEILQNDTMKELVQEENDIEKPHSILDYLDVIDATKKVSFLLGIRRPVLSEKRQALEVLLFDLENPRVFCYHSGYKTTIEILLKILHEEKDSFEIMAVVVKCLTHLAIRMQKKFAPYVKPLVQTMYQQFQGKLLHPILVECINSCNGFFDLTEEKHSSWQYRALDLNSYFEKVQGRVLTISEYHSTSLAREQAFGRLKKRFQSLCADENNNKAAPRMNLSPAFSKFPTSSAGTSTSKMVFHSNQVSRVSMIEKLPISKTAFNTLAKVEIPYTEKDEEIDLKDEETEFDSSIKELVQSMFSVLK</sequence>
<reference evidence="3" key="1">
    <citation type="submission" date="2022-11" db="UniProtKB">
        <authorList>
            <consortium name="WormBaseParasite"/>
        </authorList>
    </citation>
    <scope>IDENTIFICATION</scope>
</reference>